<feature type="signal peptide" evidence="2">
    <location>
        <begin position="1"/>
        <end position="25"/>
    </location>
</feature>
<feature type="domain" description="SPOR" evidence="3">
    <location>
        <begin position="220"/>
        <end position="299"/>
    </location>
</feature>
<feature type="chain" id="PRO_5046340851" evidence="2">
    <location>
        <begin position="26"/>
        <end position="299"/>
    </location>
</feature>
<feature type="compositionally biased region" description="Low complexity" evidence="1">
    <location>
        <begin position="202"/>
        <end position="221"/>
    </location>
</feature>
<dbReference type="Gene3D" id="3.30.70.1070">
    <property type="entry name" value="Sporulation related repeat"/>
    <property type="match status" value="1"/>
</dbReference>
<dbReference type="PROSITE" id="PS51257">
    <property type="entry name" value="PROKAR_LIPOPROTEIN"/>
    <property type="match status" value="1"/>
</dbReference>
<evidence type="ECO:0000313" key="5">
    <source>
        <dbReference type="Proteomes" id="UP001156694"/>
    </source>
</evidence>
<dbReference type="PANTHER" id="PTHR38687:SF1">
    <property type="entry name" value="CELL DIVISION PROTEIN DEDD"/>
    <property type="match status" value="1"/>
</dbReference>
<dbReference type="InterPro" id="IPR052521">
    <property type="entry name" value="Cell_div_SPOR-domain"/>
</dbReference>
<feature type="compositionally biased region" description="Basic residues" evidence="1">
    <location>
        <begin position="182"/>
        <end position="193"/>
    </location>
</feature>
<protein>
    <submittedName>
        <fullName evidence="4">Sporulation protein</fullName>
    </submittedName>
</protein>
<evidence type="ECO:0000256" key="1">
    <source>
        <dbReference type="SAM" id="MobiDB-lite"/>
    </source>
</evidence>
<dbReference type="Pfam" id="PF05036">
    <property type="entry name" value="SPOR"/>
    <property type="match status" value="1"/>
</dbReference>
<evidence type="ECO:0000259" key="3">
    <source>
        <dbReference type="PROSITE" id="PS51724"/>
    </source>
</evidence>
<dbReference type="InterPro" id="IPR007730">
    <property type="entry name" value="SPOR-like_dom"/>
</dbReference>
<dbReference type="InterPro" id="IPR036680">
    <property type="entry name" value="SPOR-like_sf"/>
</dbReference>
<sequence>MIRHLQKTKLLKFSLLATVALGLAACETSGDNPFKSKPNAIDAAPDGTKSYKEVDVEAPEVFHKTDKSLWDGRPSLGGVWVAHNDVKQPERVIIRNQANGKFVIGALFRKSSGTPGPAFQMSSDAASALGTPAGTPVSLSVTAMRLEKREIAKKTDVKPADSTDIATTALEALETADDTKPTAKKPTTRKGATKKPTPPSKPAVKPSASAKAPAAPAAPKADANTRYVQLGLFSVKGNADGTLKALKAKGLSGKIVTSSAKGKTFYRVLAGPAAGKAEQARVLKEVKAMGFNDAYLVKG</sequence>
<comment type="caution">
    <text evidence="4">The sequence shown here is derived from an EMBL/GenBank/DDBJ whole genome shotgun (WGS) entry which is preliminary data.</text>
</comment>
<accession>A0ABQ5VS82</accession>
<name>A0ABQ5VS82_9RHOB</name>
<keyword evidence="2" id="KW-0732">Signal</keyword>
<dbReference type="PROSITE" id="PS51724">
    <property type="entry name" value="SPOR"/>
    <property type="match status" value="1"/>
</dbReference>
<organism evidence="4 5">
    <name type="scientific">Amylibacter marinus</name>
    <dbReference type="NCBI Taxonomy" id="1475483"/>
    <lineage>
        <taxon>Bacteria</taxon>
        <taxon>Pseudomonadati</taxon>
        <taxon>Pseudomonadota</taxon>
        <taxon>Alphaproteobacteria</taxon>
        <taxon>Rhodobacterales</taxon>
        <taxon>Paracoccaceae</taxon>
        <taxon>Amylibacter</taxon>
    </lineage>
</organism>
<reference evidence="5" key="1">
    <citation type="journal article" date="2019" name="Int. J. Syst. Evol. Microbiol.">
        <title>The Global Catalogue of Microorganisms (GCM) 10K type strain sequencing project: providing services to taxonomists for standard genome sequencing and annotation.</title>
        <authorList>
            <consortium name="The Broad Institute Genomics Platform"/>
            <consortium name="The Broad Institute Genome Sequencing Center for Infectious Disease"/>
            <person name="Wu L."/>
            <person name="Ma J."/>
        </authorList>
    </citation>
    <scope>NUCLEOTIDE SEQUENCE [LARGE SCALE GENOMIC DNA]</scope>
    <source>
        <strain evidence="5">NBRC 110140</strain>
    </source>
</reference>
<feature type="region of interest" description="Disordered" evidence="1">
    <location>
        <begin position="171"/>
        <end position="221"/>
    </location>
</feature>
<gene>
    <name evidence="4" type="ORF">GCM10007939_02560</name>
</gene>
<dbReference type="PANTHER" id="PTHR38687">
    <property type="entry name" value="CELL DIVISION PROTEIN DEDD-RELATED"/>
    <property type="match status" value="1"/>
</dbReference>
<evidence type="ECO:0000313" key="4">
    <source>
        <dbReference type="EMBL" id="GLQ33973.1"/>
    </source>
</evidence>
<evidence type="ECO:0000256" key="2">
    <source>
        <dbReference type="SAM" id="SignalP"/>
    </source>
</evidence>
<keyword evidence="5" id="KW-1185">Reference proteome</keyword>
<dbReference type="EMBL" id="BSNN01000002">
    <property type="protein sequence ID" value="GLQ33973.1"/>
    <property type="molecule type" value="Genomic_DNA"/>
</dbReference>
<dbReference type="SUPFAM" id="SSF110997">
    <property type="entry name" value="Sporulation related repeat"/>
    <property type="match status" value="1"/>
</dbReference>
<dbReference type="Proteomes" id="UP001156694">
    <property type="component" value="Unassembled WGS sequence"/>
</dbReference>
<proteinExistence type="predicted"/>